<evidence type="ECO:0000313" key="5">
    <source>
        <dbReference type="EMBL" id="WPK12818.1"/>
    </source>
</evidence>
<evidence type="ECO:0000256" key="3">
    <source>
        <dbReference type="ARBA" id="ARBA00022729"/>
    </source>
</evidence>
<dbReference type="PANTHER" id="PTHR33376">
    <property type="match status" value="1"/>
</dbReference>
<dbReference type="PIRSF" id="PIRSF006470">
    <property type="entry name" value="DctB"/>
    <property type="match status" value="1"/>
</dbReference>
<name>A0ABZ0S0W3_9BACI</name>
<evidence type="ECO:0000313" key="6">
    <source>
        <dbReference type="Proteomes" id="UP001322664"/>
    </source>
</evidence>
<gene>
    <name evidence="5" type="ORF">R6U77_03690</name>
</gene>
<evidence type="ECO:0000256" key="1">
    <source>
        <dbReference type="ARBA" id="ARBA00009023"/>
    </source>
</evidence>
<feature type="signal peptide" evidence="4">
    <location>
        <begin position="1"/>
        <end position="21"/>
    </location>
</feature>
<comment type="similarity">
    <text evidence="1">Belongs to the bacterial solute-binding protein 7 family.</text>
</comment>
<keyword evidence="3 4" id="KW-0732">Signal</keyword>
<dbReference type="NCBIfam" id="TIGR00787">
    <property type="entry name" value="dctP"/>
    <property type="match status" value="1"/>
</dbReference>
<proteinExistence type="inferred from homology"/>
<sequence>MLRKWKFISILFVVSALILGACGNSKGTGENASNGETTQLRLGHIFPIDSVKDQAAKMFADKIKEETNGAIEIKVFPAAQLGGDEVMAQDISRGTLDMSFINQGSLSGLDPLLDFHYLPYIVTSNEQADQLYYGDGIIPTLMKETLAKHNMKTLGFFENEFRGVSNSVHKVEKIEDLKGLKLRVPGSKAIKGFFEEANVQALVMPFNELYLALQQGTVDGQDNGLLLTGDSKFQEVNQYYTLLNHVYASGSIVINSSKFDGLTDEQKAIFEKVGQEVQEWQIENNRKASQEYVKMLEEAGVEVTELTTDQIKAFQEFGLEQWDNYASIYGAERIQQLKDEVQSIQ</sequence>
<dbReference type="RefSeq" id="WP_319837495.1">
    <property type="nucleotide sequence ID" value="NZ_CP137624.1"/>
</dbReference>
<reference evidence="5 6" key="1">
    <citation type="submission" date="2023-09" db="EMBL/GenBank/DDBJ databases">
        <authorList>
            <person name="Page C.A."/>
            <person name="Perez-Diaz I.M."/>
        </authorList>
    </citation>
    <scope>NUCLEOTIDE SEQUENCE [LARGE SCALE GENOMIC DNA]</scope>
    <source>
        <strain evidence="5 6">Ll15</strain>
    </source>
</reference>
<organism evidence="5 6">
    <name type="scientific">Lysinibacillus louembei</name>
    <dbReference type="NCBI Taxonomy" id="1470088"/>
    <lineage>
        <taxon>Bacteria</taxon>
        <taxon>Bacillati</taxon>
        <taxon>Bacillota</taxon>
        <taxon>Bacilli</taxon>
        <taxon>Bacillales</taxon>
        <taxon>Bacillaceae</taxon>
        <taxon>Lysinibacillus</taxon>
    </lineage>
</organism>
<dbReference type="InterPro" id="IPR004682">
    <property type="entry name" value="TRAP_DctP"/>
</dbReference>
<dbReference type="PANTHER" id="PTHR33376:SF7">
    <property type="entry name" value="C4-DICARBOXYLATE-BINDING PROTEIN DCTB"/>
    <property type="match status" value="1"/>
</dbReference>
<dbReference type="InterPro" id="IPR018389">
    <property type="entry name" value="DctP_fam"/>
</dbReference>
<keyword evidence="6" id="KW-1185">Reference proteome</keyword>
<dbReference type="Gene3D" id="3.40.190.170">
    <property type="entry name" value="Bacterial extracellular solute-binding protein, family 7"/>
    <property type="match status" value="1"/>
</dbReference>
<feature type="chain" id="PRO_5047392352" evidence="4">
    <location>
        <begin position="22"/>
        <end position="345"/>
    </location>
</feature>
<accession>A0ABZ0S0W3</accession>
<dbReference type="NCBIfam" id="NF037995">
    <property type="entry name" value="TRAP_S1"/>
    <property type="match status" value="1"/>
</dbReference>
<dbReference type="PROSITE" id="PS51257">
    <property type="entry name" value="PROKAR_LIPOPROTEIN"/>
    <property type="match status" value="1"/>
</dbReference>
<evidence type="ECO:0000256" key="4">
    <source>
        <dbReference type="SAM" id="SignalP"/>
    </source>
</evidence>
<evidence type="ECO:0000256" key="2">
    <source>
        <dbReference type="ARBA" id="ARBA00022448"/>
    </source>
</evidence>
<dbReference type="CDD" id="cd13603">
    <property type="entry name" value="PBP2_TRAP_Siap_TeaA_like"/>
    <property type="match status" value="1"/>
</dbReference>
<dbReference type="EMBL" id="CP137624">
    <property type="protein sequence ID" value="WPK12818.1"/>
    <property type="molecule type" value="Genomic_DNA"/>
</dbReference>
<dbReference type="Proteomes" id="UP001322664">
    <property type="component" value="Chromosome"/>
</dbReference>
<dbReference type="Pfam" id="PF03480">
    <property type="entry name" value="DctP"/>
    <property type="match status" value="1"/>
</dbReference>
<protein>
    <submittedName>
        <fullName evidence="5">TRAP transporter substrate-binding protein</fullName>
    </submittedName>
</protein>
<dbReference type="InterPro" id="IPR038404">
    <property type="entry name" value="TRAP_DctP_sf"/>
</dbReference>
<keyword evidence="2" id="KW-0813">Transport</keyword>